<keyword evidence="10" id="KW-0050">Antiport</keyword>
<feature type="transmembrane region" description="Helical" evidence="10">
    <location>
        <begin position="197"/>
        <end position="215"/>
    </location>
</feature>
<dbReference type="EMBL" id="BMGB01000001">
    <property type="protein sequence ID" value="GGB00148.1"/>
    <property type="molecule type" value="Genomic_DNA"/>
</dbReference>
<evidence type="ECO:0000256" key="1">
    <source>
        <dbReference type="ARBA" id="ARBA00004651"/>
    </source>
</evidence>
<evidence type="ECO:0000256" key="4">
    <source>
        <dbReference type="ARBA" id="ARBA00022692"/>
    </source>
</evidence>
<keyword evidence="8 10" id="KW-0472">Membrane</keyword>
<evidence type="ECO:0000256" key="10">
    <source>
        <dbReference type="RuleBase" id="RU366002"/>
    </source>
</evidence>
<dbReference type="AlphaFoldDB" id="A0A916SJ56"/>
<feature type="transmembrane region" description="Helical" evidence="10">
    <location>
        <begin position="40"/>
        <end position="58"/>
    </location>
</feature>
<protein>
    <submittedName>
        <fullName evidence="12">Na+/H+ antiporter</fullName>
    </submittedName>
</protein>
<keyword evidence="4 10" id="KW-0812">Transmembrane</keyword>
<feature type="transmembrane region" description="Helical" evidence="10">
    <location>
        <begin position="245"/>
        <end position="262"/>
    </location>
</feature>
<dbReference type="GO" id="GO:0015386">
    <property type="term" value="F:potassium:proton antiporter activity"/>
    <property type="evidence" value="ECO:0007669"/>
    <property type="project" value="TreeGrafter"/>
</dbReference>
<feature type="transmembrane region" description="Helical" evidence="10">
    <location>
        <begin position="70"/>
        <end position="87"/>
    </location>
</feature>
<evidence type="ECO:0000256" key="9">
    <source>
        <dbReference type="ARBA" id="ARBA00023201"/>
    </source>
</evidence>
<keyword evidence="5 10" id="KW-1133">Transmembrane helix</keyword>
<proteinExistence type="inferred from homology"/>
<dbReference type="NCBIfam" id="TIGR00831">
    <property type="entry name" value="a_cpa1"/>
    <property type="match status" value="1"/>
</dbReference>
<feature type="domain" description="Cation/H+ exchanger transmembrane" evidence="11">
    <location>
        <begin position="30"/>
        <end position="412"/>
    </location>
</feature>
<feature type="transmembrane region" description="Helical" evidence="10">
    <location>
        <begin position="355"/>
        <end position="377"/>
    </location>
</feature>
<dbReference type="PANTHER" id="PTHR10110:SF86">
    <property type="entry name" value="SODIUM_HYDROGEN EXCHANGER 7"/>
    <property type="match status" value="1"/>
</dbReference>
<dbReference type="Proteomes" id="UP000606922">
    <property type="component" value="Unassembled WGS sequence"/>
</dbReference>
<reference evidence="12" key="1">
    <citation type="journal article" date="2014" name="Int. J. Syst. Evol. Microbiol.">
        <title>Complete genome sequence of Corynebacterium casei LMG S-19264T (=DSM 44701T), isolated from a smear-ripened cheese.</title>
        <authorList>
            <consortium name="US DOE Joint Genome Institute (JGI-PGF)"/>
            <person name="Walter F."/>
            <person name="Albersmeier A."/>
            <person name="Kalinowski J."/>
            <person name="Ruckert C."/>
        </authorList>
    </citation>
    <scope>NUCLEOTIDE SEQUENCE</scope>
    <source>
        <strain evidence="12">CGMCC 1.12813</strain>
    </source>
</reference>
<dbReference type="GO" id="GO:0015385">
    <property type="term" value="F:sodium:proton antiporter activity"/>
    <property type="evidence" value="ECO:0007669"/>
    <property type="project" value="InterPro"/>
</dbReference>
<reference evidence="12" key="2">
    <citation type="submission" date="2020-09" db="EMBL/GenBank/DDBJ databases">
        <authorList>
            <person name="Sun Q."/>
            <person name="Zhou Y."/>
        </authorList>
    </citation>
    <scope>NUCLEOTIDE SEQUENCE</scope>
    <source>
        <strain evidence="12">CGMCC 1.12813</strain>
    </source>
</reference>
<keyword evidence="3 10" id="KW-1003">Cell membrane</keyword>
<keyword evidence="6 10" id="KW-0915">Sodium</keyword>
<feature type="transmembrane region" description="Helical" evidence="10">
    <location>
        <begin position="283"/>
        <end position="308"/>
    </location>
</feature>
<feature type="transmembrane region" description="Helical" evidence="10">
    <location>
        <begin position="389"/>
        <end position="408"/>
    </location>
</feature>
<gene>
    <name evidence="12" type="ORF">GCM10010979_13320</name>
</gene>
<evidence type="ECO:0000256" key="5">
    <source>
        <dbReference type="ARBA" id="ARBA00022989"/>
    </source>
</evidence>
<evidence type="ECO:0000313" key="13">
    <source>
        <dbReference type="Proteomes" id="UP000606922"/>
    </source>
</evidence>
<sequence length="537" mass="57314">MSAANRRKDIPIEIDIVATIIWIVSFVLVTVTVTGLSGRVGWSAPVALVAVGGLVSFVPGIPQITVEPDLVLFGILPPLLFAAAIRTPLTDILARRDSIFVLSVGLVAFTVVAVGFSLWWLLPTVGLAAAFAFGAVVAPTDAVAVTAIAGRLRLPRRVVTVLESESLLNDATALVALNASIAAIVTVLNPWDVVGEFGIALVGGIGVGLAVGYVVSAIRKRLRAPVLDTSLSLAIPYIAFIPAQLLGGSGVLAVVIAGLFLGQRSPLVQSAEARIAESINWRTIRFLLENAVFLFIGLSLSGILAGVAGSDYGFWHIALLSMLVLAILVVSRFAFVFATTLFYMVGPRYTRSRAWSWPTATAVSSAGIRGVVTLAAVFLLPEQTPERELLQFLAFVVVVGTLVEGLLLPRIIRSLRLPPPDATQERVEKHNLLAEAQSAGLARLEAETTPDDDPAAVARLRVNAEFLSQASARAVPDESEPSFAAYGRLRRSMIEAEREAVLQARAEGRYQERAVRDVLRSIDSEETALAMQRPKPE</sequence>
<feature type="transmembrane region" description="Helical" evidence="10">
    <location>
        <begin position="99"/>
        <end position="122"/>
    </location>
</feature>
<keyword evidence="7 10" id="KW-0406">Ion transport</keyword>
<evidence type="ECO:0000256" key="6">
    <source>
        <dbReference type="ARBA" id="ARBA00023053"/>
    </source>
</evidence>
<dbReference type="GO" id="GO:0098719">
    <property type="term" value="P:sodium ion import across plasma membrane"/>
    <property type="evidence" value="ECO:0007669"/>
    <property type="project" value="TreeGrafter"/>
</dbReference>
<comment type="function">
    <text evidence="10">Na(+)/H(+) antiporter that extrudes sodium in exchange for external protons.</text>
</comment>
<evidence type="ECO:0000259" key="11">
    <source>
        <dbReference type="Pfam" id="PF00999"/>
    </source>
</evidence>
<dbReference type="Pfam" id="PF00999">
    <property type="entry name" value="Na_H_Exchanger"/>
    <property type="match status" value="1"/>
</dbReference>
<keyword evidence="2 10" id="KW-0813">Transport</keyword>
<evidence type="ECO:0000256" key="3">
    <source>
        <dbReference type="ARBA" id="ARBA00022475"/>
    </source>
</evidence>
<comment type="caution">
    <text evidence="12">The sequence shown here is derived from an EMBL/GenBank/DDBJ whole genome shotgun (WGS) entry which is preliminary data.</text>
</comment>
<dbReference type="RefSeq" id="WP_188509870.1">
    <property type="nucleotide sequence ID" value="NZ_BMGB01000001.1"/>
</dbReference>
<dbReference type="InterPro" id="IPR018422">
    <property type="entry name" value="Cation/H_exchanger_CPA1"/>
</dbReference>
<comment type="subcellular location">
    <subcellularLocation>
        <location evidence="1 10">Cell membrane</location>
        <topology evidence="1 10">Multi-pass membrane protein</topology>
    </subcellularLocation>
</comment>
<feature type="transmembrane region" description="Helical" evidence="10">
    <location>
        <begin position="128"/>
        <end position="150"/>
    </location>
</feature>
<dbReference type="GO" id="GO:0051453">
    <property type="term" value="P:regulation of intracellular pH"/>
    <property type="evidence" value="ECO:0007669"/>
    <property type="project" value="TreeGrafter"/>
</dbReference>
<accession>A0A916SJ56</accession>
<feature type="transmembrane region" description="Helical" evidence="10">
    <location>
        <begin position="12"/>
        <end position="33"/>
    </location>
</feature>
<name>A0A916SJ56_9MICO</name>
<evidence type="ECO:0000256" key="2">
    <source>
        <dbReference type="ARBA" id="ARBA00022448"/>
    </source>
</evidence>
<organism evidence="12 13">
    <name type="scientific">Conyzicola nivalis</name>
    <dbReference type="NCBI Taxonomy" id="1477021"/>
    <lineage>
        <taxon>Bacteria</taxon>
        <taxon>Bacillati</taxon>
        <taxon>Actinomycetota</taxon>
        <taxon>Actinomycetes</taxon>
        <taxon>Micrococcales</taxon>
        <taxon>Microbacteriaceae</taxon>
        <taxon>Conyzicola</taxon>
    </lineage>
</organism>
<keyword evidence="9 10" id="KW-0739">Sodium transport</keyword>
<dbReference type="Gene3D" id="6.10.140.1330">
    <property type="match status" value="1"/>
</dbReference>
<dbReference type="GO" id="GO:0005886">
    <property type="term" value="C:plasma membrane"/>
    <property type="evidence" value="ECO:0007669"/>
    <property type="project" value="UniProtKB-SubCell"/>
</dbReference>
<evidence type="ECO:0000256" key="7">
    <source>
        <dbReference type="ARBA" id="ARBA00023065"/>
    </source>
</evidence>
<evidence type="ECO:0000256" key="8">
    <source>
        <dbReference type="ARBA" id="ARBA00023136"/>
    </source>
</evidence>
<dbReference type="PANTHER" id="PTHR10110">
    <property type="entry name" value="SODIUM/HYDROGEN EXCHANGER"/>
    <property type="match status" value="1"/>
</dbReference>
<dbReference type="InterPro" id="IPR004705">
    <property type="entry name" value="Cation/H_exchanger_CPA1_bac"/>
</dbReference>
<keyword evidence="13" id="KW-1185">Reference proteome</keyword>
<dbReference type="InterPro" id="IPR006153">
    <property type="entry name" value="Cation/H_exchanger_TM"/>
</dbReference>
<evidence type="ECO:0000313" key="12">
    <source>
        <dbReference type="EMBL" id="GGB00148.1"/>
    </source>
</evidence>
<comment type="similarity">
    <text evidence="10">Belongs to the monovalent cation:proton antiporter 1 (CPA1) transporter (TC 2.A.36) family.</text>
</comment>
<feature type="transmembrane region" description="Helical" evidence="10">
    <location>
        <begin position="314"/>
        <end position="343"/>
    </location>
</feature>